<dbReference type="InterPro" id="IPR052137">
    <property type="entry name" value="uS15_ribosomal"/>
</dbReference>
<dbReference type="Gene3D" id="1.10.287.10">
    <property type="entry name" value="S15/NS1, RNA-binding"/>
    <property type="match status" value="1"/>
</dbReference>
<dbReference type="KEGG" id="btab:109035347"/>
<dbReference type="OrthoDB" id="441444at2759"/>
<dbReference type="InterPro" id="IPR000589">
    <property type="entry name" value="Ribosomal_uS15"/>
</dbReference>
<evidence type="ECO:0000256" key="4">
    <source>
        <dbReference type="ARBA" id="ARBA00022980"/>
    </source>
</evidence>
<comment type="similarity">
    <text evidence="2">Belongs to the universal ribosomal protein uS15 family.</text>
</comment>
<keyword evidence="6" id="KW-0687">Ribonucleoprotein</keyword>
<dbReference type="PANTHER" id="PTHR46685">
    <property type="entry name" value="28S RIBOSOMAL PROTEIN S15, MITOCHONDRIAL"/>
    <property type="match status" value="1"/>
</dbReference>
<name>A0A9P0AGZ5_BEMTA</name>
<keyword evidence="10" id="KW-1185">Reference proteome</keyword>
<evidence type="ECO:0000256" key="6">
    <source>
        <dbReference type="ARBA" id="ARBA00023274"/>
    </source>
</evidence>
<keyword evidence="5" id="KW-0496">Mitochondrion</keyword>
<evidence type="ECO:0000256" key="8">
    <source>
        <dbReference type="ARBA" id="ARBA00035528"/>
    </source>
</evidence>
<evidence type="ECO:0000256" key="1">
    <source>
        <dbReference type="ARBA" id="ARBA00004173"/>
    </source>
</evidence>
<protein>
    <recommendedName>
        <fullName evidence="7">Small ribosomal subunit protein uS15m</fullName>
    </recommendedName>
    <alternativeName>
        <fullName evidence="8">28S ribosomal protein S15, mitochondrial</fullName>
    </alternativeName>
</protein>
<evidence type="ECO:0000313" key="9">
    <source>
        <dbReference type="EMBL" id="CAH0392873.1"/>
    </source>
</evidence>
<evidence type="ECO:0000256" key="5">
    <source>
        <dbReference type="ARBA" id="ARBA00023128"/>
    </source>
</evidence>
<evidence type="ECO:0000313" key="10">
    <source>
        <dbReference type="Proteomes" id="UP001152759"/>
    </source>
</evidence>
<evidence type="ECO:0000256" key="7">
    <source>
        <dbReference type="ARBA" id="ARBA00035249"/>
    </source>
</evidence>
<dbReference type="GO" id="GO:0003735">
    <property type="term" value="F:structural constituent of ribosome"/>
    <property type="evidence" value="ECO:0007669"/>
    <property type="project" value="InterPro"/>
</dbReference>
<sequence length="305" mass="36074">MSCTVKLKNMNRLTPLLLSKKSPSIWFDRGLKISAVFGSQLSDEFPIKWTRPEKLKFYDPRVTGDLKPLPPLPLDKLPKAYEDLEEMKDAHPLVKLVFSCGHQGRRVAAAEVKEEMLNSVKAHEFDTTSMEAKIARLTFAIRNIQDHLYKYGNNPIVRKVGNHAINKRKEYLCKLREYDYKKFEWLLEKLDLEFKPHPLDELREGGTGYIRIERKESIRKLTTLHCEDILKKKWLDYEEQLENEKRDFLKRKVDTLKWARQEQIDCKMEPTISEEDIKNAEIQLEEFLKEWYAKEALKPVPKVRK</sequence>
<organism evidence="9 10">
    <name type="scientific">Bemisia tabaci</name>
    <name type="common">Sweetpotato whitefly</name>
    <name type="synonym">Aleurodes tabaci</name>
    <dbReference type="NCBI Taxonomy" id="7038"/>
    <lineage>
        <taxon>Eukaryota</taxon>
        <taxon>Metazoa</taxon>
        <taxon>Ecdysozoa</taxon>
        <taxon>Arthropoda</taxon>
        <taxon>Hexapoda</taxon>
        <taxon>Insecta</taxon>
        <taxon>Pterygota</taxon>
        <taxon>Neoptera</taxon>
        <taxon>Paraneoptera</taxon>
        <taxon>Hemiptera</taxon>
        <taxon>Sternorrhyncha</taxon>
        <taxon>Aleyrodoidea</taxon>
        <taxon>Aleyrodidae</taxon>
        <taxon>Aleyrodinae</taxon>
        <taxon>Bemisia</taxon>
    </lineage>
</organism>
<dbReference type="PANTHER" id="PTHR46685:SF1">
    <property type="entry name" value="SMALL RIBOSOMAL SUBUNIT PROTEIN US15M"/>
    <property type="match status" value="1"/>
</dbReference>
<dbReference type="GO" id="GO:0032543">
    <property type="term" value="P:mitochondrial translation"/>
    <property type="evidence" value="ECO:0007669"/>
    <property type="project" value="TreeGrafter"/>
</dbReference>
<gene>
    <name evidence="9" type="ORF">BEMITA_LOCUS11334</name>
</gene>
<dbReference type="SUPFAM" id="SSF47060">
    <property type="entry name" value="S15/NS1 RNA-binding domain"/>
    <property type="match status" value="1"/>
</dbReference>
<dbReference type="GO" id="GO:0003723">
    <property type="term" value="F:RNA binding"/>
    <property type="evidence" value="ECO:0007669"/>
    <property type="project" value="TreeGrafter"/>
</dbReference>
<dbReference type="Pfam" id="PF00312">
    <property type="entry name" value="Ribosomal_S15"/>
    <property type="match status" value="1"/>
</dbReference>
<keyword evidence="3" id="KW-0809">Transit peptide</keyword>
<reference evidence="9" key="1">
    <citation type="submission" date="2021-12" db="EMBL/GenBank/DDBJ databases">
        <authorList>
            <person name="King R."/>
        </authorList>
    </citation>
    <scope>NUCLEOTIDE SEQUENCE</scope>
</reference>
<accession>A0A9P0AGZ5</accession>
<proteinExistence type="inferred from homology"/>
<evidence type="ECO:0000256" key="2">
    <source>
        <dbReference type="ARBA" id="ARBA00008434"/>
    </source>
</evidence>
<dbReference type="EMBL" id="OU963868">
    <property type="protein sequence ID" value="CAH0392873.1"/>
    <property type="molecule type" value="Genomic_DNA"/>
</dbReference>
<dbReference type="GO" id="GO:0005763">
    <property type="term" value="C:mitochondrial small ribosomal subunit"/>
    <property type="evidence" value="ECO:0007669"/>
    <property type="project" value="TreeGrafter"/>
</dbReference>
<dbReference type="InterPro" id="IPR009068">
    <property type="entry name" value="uS15_NS1_RNA-bd_sf"/>
</dbReference>
<keyword evidence="4" id="KW-0689">Ribosomal protein</keyword>
<dbReference type="AlphaFoldDB" id="A0A9P0AGZ5"/>
<evidence type="ECO:0000256" key="3">
    <source>
        <dbReference type="ARBA" id="ARBA00022946"/>
    </source>
</evidence>
<dbReference type="Proteomes" id="UP001152759">
    <property type="component" value="Chromosome 7"/>
</dbReference>
<comment type="subcellular location">
    <subcellularLocation>
        <location evidence="1">Mitochondrion</location>
    </subcellularLocation>
</comment>
<dbReference type="SMART" id="SM01387">
    <property type="entry name" value="Ribosomal_S15"/>
    <property type="match status" value="1"/>
</dbReference>